<comment type="caution">
    <text evidence="2">The sequence shown here is derived from an EMBL/GenBank/DDBJ whole genome shotgun (WGS) entry which is preliminary data.</text>
</comment>
<dbReference type="EMBL" id="ABLOJW010000003">
    <property type="protein sequence ID" value="EKT4091250.1"/>
    <property type="molecule type" value="Genomic_DNA"/>
</dbReference>
<evidence type="ECO:0000313" key="3">
    <source>
        <dbReference type="Proteomes" id="UP001218208"/>
    </source>
</evidence>
<evidence type="ECO:0000256" key="1">
    <source>
        <dbReference type="SAM" id="MobiDB-lite"/>
    </source>
</evidence>
<feature type="region of interest" description="Disordered" evidence="1">
    <location>
        <begin position="51"/>
        <end position="80"/>
    </location>
</feature>
<gene>
    <name evidence="2" type="ORF">QEG23_000730</name>
</gene>
<sequence>MANEPLILTIDARQAEQWFARLLERSVNLSGLMAQVGEDLTESTQARFDTGIGPDGVAWQPLADGSGRTPLNDTRRTRDGIHPLSGADWVEIRADSKQARWHQEGTKPYEIRAKNGKALYWPGMQTRSGKDGQDGPAFVAKVNHPGLPARPFMGLSAEDEQSIERLAVAWLELDADPAGSPPA</sequence>
<name>A0AAI9BZK2_STEMA</name>
<reference evidence="2" key="1">
    <citation type="submission" date="2022-07" db="EMBL/GenBank/DDBJ databases">
        <authorList>
            <consortium name="DAFM: The Division of Animal and Food Microbiology"/>
        </authorList>
    </citation>
    <scope>NUCLEOTIDE SEQUENCE</scope>
    <source>
        <strain evidence="2">19MO01SH01-2</strain>
    </source>
</reference>
<protein>
    <submittedName>
        <fullName evidence="2">Phage virion morphogenesis protein</fullName>
    </submittedName>
</protein>
<accession>A0AAI9BZK2</accession>
<dbReference type="Pfam" id="PF05069">
    <property type="entry name" value="Phage_tail_S"/>
    <property type="match status" value="1"/>
</dbReference>
<dbReference type="Proteomes" id="UP001218208">
    <property type="component" value="Unassembled WGS sequence"/>
</dbReference>
<organism evidence="2 3">
    <name type="scientific">Stenotrophomonas maltophilia</name>
    <name type="common">Pseudomonas maltophilia</name>
    <name type="synonym">Xanthomonas maltophilia</name>
    <dbReference type="NCBI Taxonomy" id="40324"/>
    <lineage>
        <taxon>Bacteria</taxon>
        <taxon>Pseudomonadati</taxon>
        <taxon>Pseudomonadota</taxon>
        <taxon>Gammaproteobacteria</taxon>
        <taxon>Lysobacterales</taxon>
        <taxon>Lysobacteraceae</taxon>
        <taxon>Stenotrophomonas</taxon>
        <taxon>Stenotrophomonas maltophilia group</taxon>
    </lineage>
</organism>
<evidence type="ECO:0000313" key="2">
    <source>
        <dbReference type="EMBL" id="EKT4091250.1"/>
    </source>
</evidence>
<dbReference type="InterPro" id="IPR006522">
    <property type="entry name" value="Phage_virion_morphogenesis"/>
</dbReference>
<dbReference type="RefSeq" id="WP_154263144.1">
    <property type="nucleotide sequence ID" value="NZ_CP031058.1"/>
</dbReference>
<proteinExistence type="predicted"/>
<dbReference type="AlphaFoldDB" id="A0AAI9BZK2"/>